<dbReference type="Proteomes" id="UP000799118">
    <property type="component" value="Unassembled WGS sequence"/>
</dbReference>
<name>A0A6A4GGG9_9AGAR</name>
<proteinExistence type="predicted"/>
<protein>
    <submittedName>
        <fullName evidence="2">Uncharacterized protein</fullName>
    </submittedName>
</protein>
<organism evidence="2 3">
    <name type="scientific">Gymnopus androsaceus JB14</name>
    <dbReference type="NCBI Taxonomy" id="1447944"/>
    <lineage>
        <taxon>Eukaryota</taxon>
        <taxon>Fungi</taxon>
        <taxon>Dikarya</taxon>
        <taxon>Basidiomycota</taxon>
        <taxon>Agaricomycotina</taxon>
        <taxon>Agaricomycetes</taxon>
        <taxon>Agaricomycetidae</taxon>
        <taxon>Agaricales</taxon>
        <taxon>Marasmiineae</taxon>
        <taxon>Omphalotaceae</taxon>
        <taxon>Gymnopus</taxon>
    </lineage>
</organism>
<reference evidence="2" key="1">
    <citation type="journal article" date="2019" name="Environ. Microbiol.">
        <title>Fungal ecological strategies reflected in gene transcription - a case study of two litter decomposers.</title>
        <authorList>
            <person name="Barbi F."/>
            <person name="Kohler A."/>
            <person name="Barry K."/>
            <person name="Baskaran P."/>
            <person name="Daum C."/>
            <person name="Fauchery L."/>
            <person name="Ihrmark K."/>
            <person name="Kuo A."/>
            <person name="LaButti K."/>
            <person name="Lipzen A."/>
            <person name="Morin E."/>
            <person name="Grigoriev I.V."/>
            <person name="Henrissat B."/>
            <person name="Lindahl B."/>
            <person name="Martin F."/>
        </authorList>
    </citation>
    <scope>NUCLEOTIDE SEQUENCE</scope>
    <source>
        <strain evidence="2">JB14</strain>
    </source>
</reference>
<feature type="region of interest" description="Disordered" evidence="1">
    <location>
        <begin position="111"/>
        <end position="139"/>
    </location>
</feature>
<accession>A0A6A4GGG9</accession>
<evidence type="ECO:0000256" key="1">
    <source>
        <dbReference type="SAM" id="MobiDB-lite"/>
    </source>
</evidence>
<evidence type="ECO:0000313" key="2">
    <source>
        <dbReference type="EMBL" id="KAE9384656.1"/>
    </source>
</evidence>
<keyword evidence="3" id="KW-1185">Reference proteome</keyword>
<feature type="region of interest" description="Disordered" evidence="1">
    <location>
        <begin position="365"/>
        <end position="406"/>
    </location>
</feature>
<evidence type="ECO:0000313" key="3">
    <source>
        <dbReference type="Proteomes" id="UP000799118"/>
    </source>
</evidence>
<dbReference type="EMBL" id="ML770101">
    <property type="protein sequence ID" value="KAE9384656.1"/>
    <property type="molecule type" value="Genomic_DNA"/>
</dbReference>
<gene>
    <name evidence="2" type="ORF">BT96DRAFT_1007847</name>
</gene>
<sequence length="406" mass="43403">MLVQIMGSTPISSSSSTLPAALSLAPSSMLPASVPPQASSNMAPPQPALTSGVAGMPPLALSTPAVPYNSMAMLQSVAQGGSSLPFGGFGNVLGLGLQSGIANLVSQRLNTGRSDQTRREHANATLPRRKPWSAATPKPWLSDPQLKLEDCMDMAALPNGESTQAINLSLQGCLPFQRGMSKRSDQGLRPHKSAWSSSHQSLVVFISNYLTSSTPTLFCQLGEIKLFKAGATVQTLLTTHKNEFVVKQAITQRRFLVINFAIKDHHSTVTSVRTSLAAFDFGSEVIKRDHNCFSIHKYAAFREDHNTLLPEGFRDLFLDERPDGNLFDTLCEEQGCASVDDEDEATDEQAVHDALAPPSLPAACSPTMPQPQALQAWEPIAGTSGTTESHSIEAPSAAIWEPSSLA</sequence>
<dbReference type="AlphaFoldDB" id="A0A6A4GGG9"/>